<dbReference type="AlphaFoldDB" id="A0A1E7JUE9"/>
<name>A0A1E7JUE9_9ACTN</name>
<keyword evidence="1" id="KW-0812">Transmembrane</keyword>
<dbReference type="PATRIC" id="fig|933944.5.peg.2511"/>
<comment type="caution">
    <text evidence="2">The sequence shown here is derived from an EMBL/GenBank/DDBJ whole genome shotgun (WGS) entry which is preliminary data.</text>
</comment>
<reference evidence="2 3" key="1">
    <citation type="journal article" date="2016" name="Front. Microbiol.">
        <title>Comparative Genomics Analysis of Streptomyces Species Reveals Their Adaptation to the Marine Environment and Their Diversity at the Genomic Level.</title>
        <authorList>
            <person name="Tian X."/>
            <person name="Zhang Z."/>
            <person name="Yang T."/>
            <person name="Chen M."/>
            <person name="Li J."/>
            <person name="Chen F."/>
            <person name="Yang J."/>
            <person name="Li W."/>
            <person name="Zhang B."/>
            <person name="Zhang Z."/>
            <person name="Wu J."/>
            <person name="Zhang C."/>
            <person name="Long L."/>
            <person name="Xiao J."/>
        </authorList>
    </citation>
    <scope>NUCLEOTIDE SEQUENCE [LARGE SCALE GENOMIC DNA]</scope>
    <source>
        <strain evidence="2 3">SCSIO 10390</strain>
    </source>
</reference>
<dbReference type="EMBL" id="LJGT01000036">
    <property type="protein sequence ID" value="OEU93575.1"/>
    <property type="molecule type" value="Genomic_DNA"/>
</dbReference>
<proteinExistence type="predicted"/>
<organism evidence="2 3">
    <name type="scientific">Streptomyces abyssalis</name>
    <dbReference type="NCBI Taxonomy" id="933944"/>
    <lineage>
        <taxon>Bacteria</taxon>
        <taxon>Bacillati</taxon>
        <taxon>Actinomycetota</taxon>
        <taxon>Actinomycetes</taxon>
        <taxon>Kitasatosporales</taxon>
        <taxon>Streptomycetaceae</taxon>
        <taxon>Streptomyces</taxon>
    </lineage>
</organism>
<keyword evidence="3" id="KW-1185">Reference proteome</keyword>
<feature type="transmembrane region" description="Helical" evidence="1">
    <location>
        <begin position="12"/>
        <end position="29"/>
    </location>
</feature>
<keyword evidence="1" id="KW-0472">Membrane</keyword>
<dbReference type="InterPro" id="IPR025329">
    <property type="entry name" value="DUF4235"/>
</dbReference>
<dbReference type="STRING" id="933944.AN215_01950"/>
<gene>
    <name evidence="2" type="ORF">AN215_01950</name>
</gene>
<dbReference type="Proteomes" id="UP000176087">
    <property type="component" value="Unassembled WGS sequence"/>
</dbReference>
<evidence type="ECO:0000256" key="1">
    <source>
        <dbReference type="SAM" id="Phobius"/>
    </source>
</evidence>
<evidence type="ECO:0000313" key="2">
    <source>
        <dbReference type="EMBL" id="OEU93575.1"/>
    </source>
</evidence>
<keyword evidence="1" id="KW-1133">Transmembrane helix</keyword>
<evidence type="ECO:0000313" key="3">
    <source>
        <dbReference type="Proteomes" id="UP000176087"/>
    </source>
</evidence>
<evidence type="ECO:0008006" key="4">
    <source>
        <dbReference type="Google" id="ProtNLM"/>
    </source>
</evidence>
<sequence length="89" mass="9239">MSGVVKLLYKPFGILFGLLGGMIASALFSKVWKAVAHEDDAPDAGDEERRLKEILPAVALKGAIAGVVKAVIHRGGATGVRGLTGTWPA</sequence>
<dbReference type="Pfam" id="PF14019">
    <property type="entry name" value="DUF4235"/>
    <property type="match status" value="1"/>
</dbReference>
<protein>
    <recommendedName>
        <fullName evidence="4">DUF4235 domain-containing protein</fullName>
    </recommendedName>
</protein>
<accession>A0A1E7JUE9</accession>